<dbReference type="Proteomes" id="UP001642360">
    <property type="component" value="Unassembled WGS sequence"/>
</dbReference>
<name>A0ABC8UP42_9AQUA</name>
<keyword evidence="2" id="KW-1185">Reference proteome</keyword>
<reference evidence="1 2" key="1">
    <citation type="submission" date="2024-02" db="EMBL/GenBank/DDBJ databases">
        <authorList>
            <person name="Vignale AGUSTIN F."/>
            <person name="Sosa J E."/>
            <person name="Modenutti C."/>
        </authorList>
    </citation>
    <scope>NUCLEOTIDE SEQUENCE [LARGE SCALE GENOMIC DNA]</scope>
</reference>
<sequence>MHKITKEYLSTKIEPPISIDSYFHGVLIEASESFVISPMNNGTYLCIQEMKILVLPYHLFCDQKKMSQMHPVHTKTKLGPYTLSTQRRDTKLAPSFKMLPHKTTL</sequence>
<dbReference type="AlphaFoldDB" id="A0ABC8UP42"/>
<protein>
    <submittedName>
        <fullName evidence="1">Uncharacterized protein</fullName>
    </submittedName>
</protein>
<accession>A0ABC8UP42</accession>
<proteinExistence type="predicted"/>
<evidence type="ECO:0000313" key="1">
    <source>
        <dbReference type="EMBL" id="CAK9182831.1"/>
    </source>
</evidence>
<evidence type="ECO:0000313" key="2">
    <source>
        <dbReference type="Proteomes" id="UP001642360"/>
    </source>
</evidence>
<dbReference type="EMBL" id="CAUOFW020008447">
    <property type="protein sequence ID" value="CAK9182831.1"/>
    <property type="molecule type" value="Genomic_DNA"/>
</dbReference>
<comment type="caution">
    <text evidence="1">The sequence shown here is derived from an EMBL/GenBank/DDBJ whole genome shotgun (WGS) entry which is preliminary data.</text>
</comment>
<gene>
    <name evidence="1" type="ORF">ILEXP_LOCUS53053</name>
</gene>
<organism evidence="1 2">
    <name type="scientific">Ilex paraguariensis</name>
    <name type="common">yerba mate</name>
    <dbReference type="NCBI Taxonomy" id="185542"/>
    <lineage>
        <taxon>Eukaryota</taxon>
        <taxon>Viridiplantae</taxon>
        <taxon>Streptophyta</taxon>
        <taxon>Embryophyta</taxon>
        <taxon>Tracheophyta</taxon>
        <taxon>Spermatophyta</taxon>
        <taxon>Magnoliopsida</taxon>
        <taxon>eudicotyledons</taxon>
        <taxon>Gunneridae</taxon>
        <taxon>Pentapetalae</taxon>
        <taxon>asterids</taxon>
        <taxon>campanulids</taxon>
        <taxon>Aquifoliales</taxon>
        <taxon>Aquifoliaceae</taxon>
        <taxon>Ilex</taxon>
    </lineage>
</organism>